<keyword evidence="3" id="KW-0245">EGF-like domain</keyword>
<name>T1HXV0_RHOPR</name>
<dbReference type="PANTHER" id="PTHR14949:SF54">
    <property type="entry name" value="VWFD DOMAIN-CONTAINING PROTEIN"/>
    <property type="match status" value="1"/>
</dbReference>
<organism evidence="4 5">
    <name type="scientific">Rhodnius prolixus</name>
    <name type="common">Triatomid bug</name>
    <dbReference type="NCBI Taxonomy" id="13249"/>
    <lineage>
        <taxon>Eukaryota</taxon>
        <taxon>Metazoa</taxon>
        <taxon>Ecdysozoa</taxon>
        <taxon>Arthropoda</taxon>
        <taxon>Hexapoda</taxon>
        <taxon>Insecta</taxon>
        <taxon>Pterygota</taxon>
        <taxon>Neoptera</taxon>
        <taxon>Paraneoptera</taxon>
        <taxon>Hemiptera</taxon>
        <taxon>Heteroptera</taxon>
        <taxon>Panheteroptera</taxon>
        <taxon>Cimicomorpha</taxon>
        <taxon>Reduviidae</taxon>
        <taxon>Triatominae</taxon>
        <taxon>Rhodnius</taxon>
    </lineage>
</organism>
<evidence type="ECO:0000313" key="4">
    <source>
        <dbReference type="EnsemblMetazoa" id="RPRC008870-PA"/>
    </source>
</evidence>
<dbReference type="PANTHER" id="PTHR14949">
    <property type="entry name" value="EGF-LIKE-DOMAIN, MULTIPLE 7, 8"/>
    <property type="match status" value="1"/>
</dbReference>
<feature type="disulfide bond" evidence="3">
    <location>
        <begin position="101"/>
        <end position="111"/>
    </location>
</feature>
<dbReference type="FunFam" id="2.10.25.10:FF:000097">
    <property type="entry name" value="Fibrillin 2"/>
    <property type="match status" value="1"/>
</dbReference>
<evidence type="ECO:0000256" key="2">
    <source>
        <dbReference type="ARBA" id="ARBA00023157"/>
    </source>
</evidence>
<dbReference type="InParanoid" id="T1HXV0"/>
<protein>
    <submittedName>
        <fullName evidence="4">Uncharacterized protein</fullName>
    </submittedName>
</protein>
<dbReference type="SMART" id="SM00181">
    <property type="entry name" value="EGF"/>
    <property type="match status" value="2"/>
</dbReference>
<dbReference type="InterPro" id="IPR000742">
    <property type="entry name" value="EGF"/>
</dbReference>
<evidence type="ECO:0000256" key="1">
    <source>
        <dbReference type="ARBA" id="ARBA00022729"/>
    </source>
</evidence>
<dbReference type="Proteomes" id="UP000015103">
    <property type="component" value="Unassembled WGS sequence"/>
</dbReference>
<dbReference type="GO" id="GO:0005102">
    <property type="term" value="F:signaling receptor binding"/>
    <property type="evidence" value="ECO:0007669"/>
    <property type="project" value="TreeGrafter"/>
</dbReference>
<feature type="disulfide bond" evidence="3">
    <location>
        <begin position="119"/>
        <end position="128"/>
    </location>
</feature>
<dbReference type="VEuPathDB" id="VectorBase:RPRC008870"/>
<comment type="caution">
    <text evidence="3">Lacks conserved residue(s) required for the propagation of feature annotation.</text>
</comment>
<proteinExistence type="predicted"/>
<dbReference type="GO" id="GO:0009986">
    <property type="term" value="C:cell surface"/>
    <property type="evidence" value="ECO:0007669"/>
    <property type="project" value="TreeGrafter"/>
</dbReference>
<keyword evidence="5" id="KW-1185">Reference proteome</keyword>
<dbReference type="STRING" id="13249.T1HXV0"/>
<dbReference type="Gene3D" id="2.10.25.10">
    <property type="entry name" value="Laminin"/>
    <property type="match status" value="1"/>
</dbReference>
<evidence type="ECO:0000256" key="3">
    <source>
        <dbReference type="PROSITE-ProRule" id="PRU00076"/>
    </source>
</evidence>
<dbReference type="eggNOG" id="KOG1217">
    <property type="taxonomic scope" value="Eukaryota"/>
</dbReference>
<dbReference type="HOGENOM" id="CLU_1857738_0_0_1"/>
<sequence length="138" mass="15020">MYYIWEGRTCADPEIERTAAPAGSSRSPAVSASYVNNTQLSKRSYCVFLKKVGGSNILALEKRPDEMMHCRFPCMNGGTCVGDSCLCRAGYQGEFCSEAICKESCLNGGRCIAPDRCACIYGYTGKRCEADKVLGIII</sequence>
<dbReference type="EnsemblMetazoa" id="RPRC008870-RA">
    <property type="protein sequence ID" value="RPRC008870-PA"/>
    <property type="gene ID" value="RPRC008870"/>
</dbReference>
<evidence type="ECO:0000313" key="5">
    <source>
        <dbReference type="Proteomes" id="UP000015103"/>
    </source>
</evidence>
<keyword evidence="2 3" id="KW-1015">Disulfide bond</keyword>
<keyword evidence="1" id="KW-0732">Signal</keyword>
<accession>T1HXV0</accession>
<dbReference type="EMBL" id="ACPB03029428">
    <property type="status" value="NOT_ANNOTATED_CDS"/>
    <property type="molecule type" value="Genomic_DNA"/>
</dbReference>
<dbReference type="GO" id="GO:0005576">
    <property type="term" value="C:extracellular region"/>
    <property type="evidence" value="ECO:0007669"/>
    <property type="project" value="TreeGrafter"/>
</dbReference>
<reference evidence="4" key="1">
    <citation type="submission" date="2015-05" db="UniProtKB">
        <authorList>
            <consortium name="EnsemblMetazoa"/>
        </authorList>
    </citation>
    <scope>IDENTIFICATION</scope>
</reference>
<dbReference type="InterPro" id="IPR050969">
    <property type="entry name" value="Dev_Signal_Modulators"/>
</dbReference>
<dbReference type="AlphaFoldDB" id="T1HXV0"/>
<dbReference type="PROSITE" id="PS01186">
    <property type="entry name" value="EGF_2"/>
    <property type="match status" value="1"/>
</dbReference>
<dbReference type="PROSITE" id="PS00022">
    <property type="entry name" value="EGF_1"/>
    <property type="match status" value="1"/>
</dbReference>
<dbReference type="PROSITE" id="PS50026">
    <property type="entry name" value="EGF_3"/>
    <property type="match status" value="1"/>
</dbReference>
<dbReference type="SUPFAM" id="SSF57196">
    <property type="entry name" value="EGF/Laminin"/>
    <property type="match status" value="1"/>
</dbReference>